<reference evidence="2" key="2">
    <citation type="journal article" date="2019" name="IMA Fungus">
        <title>Genome sequencing and comparison of five Tilletia species to identify candidate genes for the detection of regulated species infecting wheat.</title>
        <authorList>
            <person name="Nguyen H.D.T."/>
            <person name="Sultana T."/>
            <person name="Kesanakurti P."/>
            <person name="Hambleton S."/>
        </authorList>
    </citation>
    <scope>NUCLEOTIDE SEQUENCE</scope>
    <source>
        <strain evidence="2">DAOMC 236422</strain>
    </source>
</reference>
<organism evidence="2 3">
    <name type="scientific">Tilletia walkeri</name>
    <dbReference type="NCBI Taxonomy" id="117179"/>
    <lineage>
        <taxon>Eukaryota</taxon>
        <taxon>Fungi</taxon>
        <taxon>Dikarya</taxon>
        <taxon>Basidiomycota</taxon>
        <taxon>Ustilaginomycotina</taxon>
        <taxon>Exobasidiomycetes</taxon>
        <taxon>Tilletiales</taxon>
        <taxon>Tilletiaceae</taxon>
        <taxon>Tilletia</taxon>
    </lineage>
</organism>
<keyword evidence="3" id="KW-1185">Reference proteome</keyword>
<feature type="compositionally biased region" description="Polar residues" evidence="1">
    <location>
        <begin position="68"/>
        <end position="78"/>
    </location>
</feature>
<comment type="caution">
    <text evidence="2">The sequence shown here is derived from an EMBL/GenBank/DDBJ whole genome shotgun (WGS) entry which is preliminary data.</text>
</comment>
<dbReference type="AlphaFoldDB" id="A0A8X7NCU3"/>
<dbReference type="EMBL" id="LWDG02000083">
    <property type="protein sequence ID" value="KAE8269665.1"/>
    <property type="molecule type" value="Genomic_DNA"/>
</dbReference>
<name>A0A8X7NCU3_9BASI</name>
<accession>A0A8X7NCU3</accession>
<feature type="region of interest" description="Disordered" evidence="1">
    <location>
        <begin position="29"/>
        <end position="117"/>
    </location>
</feature>
<protein>
    <submittedName>
        <fullName evidence="2">Uncharacterized protein</fullName>
    </submittedName>
</protein>
<dbReference type="Proteomes" id="UP000078113">
    <property type="component" value="Unassembled WGS sequence"/>
</dbReference>
<proteinExistence type="predicted"/>
<feature type="compositionally biased region" description="Low complexity" evidence="1">
    <location>
        <begin position="88"/>
        <end position="99"/>
    </location>
</feature>
<evidence type="ECO:0000313" key="2">
    <source>
        <dbReference type="EMBL" id="KAE8269665.1"/>
    </source>
</evidence>
<evidence type="ECO:0000256" key="1">
    <source>
        <dbReference type="SAM" id="MobiDB-lite"/>
    </source>
</evidence>
<gene>
    <name evidence="2" type="ORF">A4X09_0g2677</name>
</gene>
<sequence>MPPRTRCEAASLGAFDTLKIAHDRLVTANAKLNSDNKALKKERQDLHAKAGESDELRQKLRDQHDRNNQQPSSRNTLHGAQDERNPKGQARQEGQGQEELAPSSSQLPDRSNPTRRAVWEHPPVTFIKLQQNRVINTSLVDSIQ</sequence>
<evidence type="ECO:0000313" key="3">
    <source>
        <dbReference type="Proteomes" id="UP000078113"/>
    </source>
</evidence>
<feature type="compositionally biased region" description="Polar residues" evidence="1">
    <location>
        <begin position="102"/>
        <end position="111"/>
    </location>
</feature>
<reference evidence="2" key="1">
    <citation type="submission" date="2016-04" db="EMBL/GenBank/DDBJ databases">
        <authorList>
            <person name="Nguyen H.D."/>
            <person name="Samba Siva P."/>
            <person name="Cullis J."/>
            <person name="Levesque C.A."/>
            <person name="Hambleton S."/>
        </authorList>
    </citation>
    <scope>NUCLEOTIDE SEQUENCE</scope>
    <source>
        <strain evidence="2">DAOMC 236422</strain>
    </source>
</reference>
<feature type="compositionally biased region" description="Basic and acidic residues" evidence="1">
    <location>
        <begin position="37"/>
        <end position="67"/>
    </location>
</feature>